<dbReference type="AlphaFoldDB" id="A0A222WMF1"/>
<gene>
    <name evidence="1" type="ORF">B4V02_09870</name>
</gene>
<name>A0A222WMF1_9BACL</name>
<protein>
    <recommendedName>
        <fullName evidence="3">Flagellar protein</fullName>
    </recommendedName>
</protein>
<dbReference type="EMBL" id="CP020028">
    <property type="protein sequence ID" value="ASR46963.1"/>
    <property type="molecule type" value="Genomic_DNA"/>
</dbReference>
<organism evidence="1 2">
    <name type="scientific">Paenibacillus kribbensis</name>
    <dbReference type="NCBI Taxonomy" id="172713"/>
    <lineage>
        <taxon>Bacteria</taxon>
        <taxon>Bacillati</taxon>
        <taxon>Bacillota</taxon>
        <taxon>Bacilli</taxon>
        <taxon>Bacillales</taxon>
        <taxon>Paenibacillaceae</taxon>
        <taxon>Paenibacillus</taxon>
    </lineage>
</organism>
<evidence type="ECO:0000313" key="2">
    <source>
        <dbReference type="Proteomes" id="UP000214666"/>
    </source>
</evidence>
<keyword evidence="2" id="KW-1185">Reference proteome</keyword>
<reference evidence="1 2" key="1">
    <citation type="submission" date="2017-03" db="EMBL/GenBank/DDBJ databases">
        <title>Complete genome sequence of Paenibacillus Kribbensis producing bioflocculants.</title>
        <authorList>
            <person name="Lee H.-G."/>
            <person name="Oh H.-M."/>
        </authorList>
    </citation>
    <scope>NUCLEOTIDE SEQUENCE [LARGE SCALE GENOMIC DNA]</scope>
    <source>
        <strain evidence="1 2">AM49</strain>
    </source>
</reference>
<dbReference type="STRING" id="172713.GCA_001705305_03969"/>
<dbReference type="KEGG" id="pkb:B4V02_09870"/>
<evidence type="ECO:0000313" key="1">
    <source>
        <dbReference type="EMBL" id="ASR46963.1"/>
    </source>
</evidence>
<dbReference type="Proteomes" id="UP000214666">
    <property type="component" value="Chromosome"/>
</dbReference>
<accession>A0A222WMF1</accession>
<sequence>MEIHTANCPKCGSVFRRNLRNLCNTCIQEENVFFDRCSNYLWKHPATHTRQLSAATGTPMNLLTDWVRAGKFPSTYSQLDYPCESCQSPIYAGRLCHSCLGTFRTAALDIQTRIPRRTATGLFSIAERVRSF</sequence>
<proteinExistence type="predicted"/>
<evidence type="ECO:0008006" key="3">
    <source>
        <dbReference type="Google" id="ProtNLM"/>
    </source>
</evidence>